<evidence type="ECO:0000256" key="1">
    <source>
        <dbReference type="SAM" id="MobiDB-lite"/>
    </source>
</evidence>
<feature type="compositionally biased region" description="Acidic residues" evidence="1">
    <location>
        <begin position="1"/>
        <end position="17"/>
    </location>
</feature>
<dbReference type="WBParaSite" id="TTAC_0000084001-mRNA-1">
    <property type="protein sequence ID" value="TTAC_0000084001-mRNA-1"/>
    <property type="gene ID" value="TTAC_0000084001"/>
</dbReference>
<feature type="compositionally biased region" description="Low complexity" evidence="1">
    <location>
        <begin position="60"/>
        <end position="70"/>
    </location>
</feature>
<sequence>MDGDGDGGDVEGGEEEGEGRGGGKGKVEGGRMNRSEVNRPEKRPSEALLGPGRLSDSHRSSAASAASVSSPFVPSILGANGGVTGLGVDPKKVVQFEDLPEPPPHYGVVPEHSEEISEVLGLCVTNILDSTLPKLDEVFVCPRIQEDYAKENMLKHADGESVRTTCDCEFSD</sequence>
<feature type="compositionally biased region" description="Basic and acidic residues" evidence="1">
    <location>
        <begin position="18"/>
        <end position="45"/>
    </location>
</feature>
<proteinExistence type="predicted"/>
<keyword evidence="3" id="KW-1185">Reference proteome</keyword>
<protein>
    <submittedName>
        <fullName evidence="4">Protein-serine/threonine phosphatase</fullName>
    </submittedName>
</protein>
<reference evidence="2 3" key="2">
    <citation type="submission" date="2018-11" db="EMBL/GenBank/DDBJ databases">
        <authorList>
            <consortium name="Pathogen Informatics"/>
        </authorList>
    </citation>
    <scope>NUCLEOTIDE SEQUENCE [LARGE SCALE GENOMIC DNA]</scope>
</reference>
<evidence type="ECO:0000313" key="4">
    <source>
        <dbReference type="WBParaSite" id="TTAC_0000084001-mRNA-1"/>
    </source>
</evidence>
<dbReference type="AlphaFoldDB" id="A0A0R3WJJ1"/>
<evidence type="ECO:0000313" key="2">
    <source>
        <dbReference type="EMBL" id="VDM17063.1"/>
    </source>
</evidence>
<feature type="region of interest" description="Disordered" evidence="1">
    <location>
        <begin position="1"/>
        <end position="74"/>
    </location>
</feature>
<dbReference type="Proteomes" id="UP000274429">
    <property type="component" value="Unassembled WGS sequence"/>
</dbReference>
<accession>A0A0R3WJJ1</accession>
<dbReference type="STRING" id="6205.A0A0R3WJJ1"/>
<name>A0A0R3WJJ1_HYDTA</name>
<reference evidence="4" key="1">
    <citation type="submission" date="2017-02" db="UniProtKB">
        <authorList>
            <consortium name="WormBaseParasite"/>
        </authorList>
    </citation>
    <scope>IDENTIFICATION</scope>
</reference>
<evidence type="ECO:0000313" key="3">
    <source>
        <dbReference type="Proteomes" id="UP000274429"/>
    </source>
</evidence>
<organism evidence="4">
    <name type="scientific">Hydatigena taeniaeformis</name>
    <name type="common">Feline tapeworm</name>
    <name type="synonym">Taenia taeniaeformis</name>
    <dbReference type="NCBI Taxonomy" id="6205"/>
    <lineage>
        <taxon>Eukaryota</taxon>
        <taxon>Metazoa</taxon>
        <taxon>Spiralia</taxon>
        <taxon>Lophotrochozoa</taxon>
        <taxon>Platyhelminthes</taxon>
        <taxon>Cestoda</taxon>
        <taxon>Eucestoda</taxon>
        <taxon>Cyclophyllidea</taxon>
        <taxon>Taeniidae</taxon>
        <taxon>Hydatigera</taxon>
    </lineage>
</organism>
<gene>
    <name evidence="2" type="ORF">TTAC_LOCUS841</name>
</gene>
<dbReference type="EMBL" id="UYWX01000110">
    <property type="protein sequence ID" value="VDM17063.1"/>
    <property type="molecule type" value="Genomic_DNA"/>
</dbReference>